<sequence length="394" mass="45619">MLWSEGLFLDMEAVFWLLDFETDPLSSGGYLPPPSPVIVYRRRYRFLSTVAVTGYSLPLPFPVLLVRGLFRLQMNLRIFNGCNRSRSLKGGWIIGPWTLYRSLAQVIRSLSPLKIGYKYRKLAVQAKKKLASLRSNMRPSNKCKHGSSYKYRKTSFSKPQIKKTRLLLGMLSKEMLFSWRLVVPCLLRDIMTQGKDICWAIAFIRQFEFLLKKNNRMDKDEHLSGGIMDIYDLPKVLLDHGTVLEKHCPLSETLQVTRLDADEKVTVYRPSKVRVRSLCDKEFEDDVDRFHRFHGSLVHQIEVGCAAARIPIYPSYAKLKGKEIYCPSKAELKKDELHGHIVLFTGYGCDENNKVYYQFQETAGTSVGDQGYHYVYADFVEMYDRLLLTDMVYK</sequence>
<dbReference type="InterPro" id="IPR038765">
    <property type="entry name" value="Papain-like_cys_pep_sf"/>
</dbReference>
<gene>
    <name evidence="1" type="ORF">HID58_083519</name>
</gene>
<evidence type="ECO:0000313" key="2">
    <source>
        <dbReference type="Proteomes" id="UP000824890"/>
    </source>
</evidence>
<dbReference type="Gene3D" id="3.90.70.10">
    <property type="entry name" value="Cysteine proteinases"/>
    <property type="match status" value="1"/>
</dbReference>
<accession>A0ABQ7YG73</accession>
<comment type="caution">
    <text evidence="1">The sequence shown here is derived from an EMBL/GenBank/DDBJ whole genome shotgun (WGS) entry which is preliminary data.</text>
</comment>
<protein>
    <recommendedName>
        <fullName evidence="3">Peptidase C1A papain C-terminal domain-containing protein</fullName>
    </recommendedName>
</protein>
<proteinExistence type="predicted"/>
<keyword evidence="2" id="KW-1185">Reference proteome</keyword>
<evidence type="ECO:0000313" key="1">
    <source>
        <dbReference type="EMBL" id="KAH0866308.1"/>
    </source>
</evidence>
<dbReference type="EMBL" id="JAGKQM010000018">
    <property type="protein sequence ID" value="KAH0866308.1"/>
    <property type="molecule type" value="Genomic_DNA"/>
</dbReference>
<organism evidence="1 2">
    <name type="scientific">Brassica napus</name>
    <name type="common">Rape</name>
    <dbReference type="NCBI Taxonomy" id="3708"/>
    <lineage>
        <taxon>Eukaryota</taxon>
        <taxon>Viridiplantae</taxon>
        <taxon>Streptophyta</taxon>
        <taxon>Embryophyta</taxon>
        <taxon>Tracheophyta</taxon>
        <taxon>Spermatophyta</taxon>
        <taxon>Magnoliopsida</taxon>
        <taxon>eudicotyledons</taxon>
        <taxon>Gunneridae</taxon>
        <taxon>Pentapetalae</taxon>
        <taxon>rosids</taxon>
        <taxon>malvids</taxon>
        <taxon>Brassicales</taxon>
        <taxon>Brassicaceae</taxon>
        <taxon>Brassiceae</taxon>
        <taxon>Brassica</taxon>
    </lineage>
</organism>
<evidence type="ECO:0008006" key="3">
    <source>
        <dbReference type="Google" id="ProtNLM"/>
    </source>
</evidence>
<dbReference type="Proteomes" id="UP000824890">
    <property type="component" value="Unassembled WGS sequence"/>
</dbReference>
<reference evidence="1 2" key="1">
    <citation type="submission" date="2021-05" db="EMBL/GenBank/DDBJ databases">
        <title>Genome Assembly of Synthetic Allotetraploid Brassica napus Reveals Homoeologous Exchanges between Subgenomes.</title>
        <authorList>
            <person name="Davis J.T."/>
        </authorList>
    </citation>
    <scope>NUCLEOTIDE SEQUENCE [LARGE SCALE GENOMIC DNA]</scope>
    <source>
        <strain evidence="2">cv. Da-Ae</strain>
        <tissue evidence="1">Seedling</tissue>
    </source>
</reference>
<dbReference type="SUPFAM" id="SSF54001">
    <property type="entry name" value="Cysteine proteinases"/>
    <property type="match status" value="1"/>
</dbReference>
<name>A0ABQ7YG73_BRANA</name>